<protein>
    <submittedName>
        <fullName evidence="2">Uncharacterized protein</fullName>
    </submittedName>
</protein>
<feature type="compositionally biased region" description="Basic residues" evidence="1">
    <location>
        <begin position="1"/>
        <end position="18"/>
    </location>
</feature>
<proteinExistence type="predicted"/>
<gene>
    <name evidence="2" type="ORF">EVAR_46015_1</name>
</gene>
<comment type="caution">
    <text evidence="2">The sequence shown here is derived from an EMBL/GenBank/DDBJ whole genome shotgun (WGS) entry which is preliminary data.</text>
</comment>
<dbReference type="EMBL" id="BGZK01001587">
    <property type="protein sequence ID" value="GBP82792.1"/>
    <property type="molecule type" value="Genomic_DNA"/>
</dbReference>
<sequence length="93" mass="10164">MNGKRSRHVSFAGRKRQTRVVTSAGGLRRCGGARDRDMRPAGVRHAKHKYPIPSQEADNALVTFHTGFRVSVGGGDHLASEGSSACLRLCYRK</sequence>
<keyword evidence="3" id="KW-1185">Reference proteome</keyword>
<accession>A0A4C1Z663</accession>
<dbReference type="AlphaFoldDB" id="A0A4C1Z663"/>
<name>A0A4C1Z663_EUMVA</name>
<evidence type="ECO:0000313" key="2">
    <source>
        <dbReference type="EMBL" id="GBP82792.1"/>
    </source>
</evidence>
<feature type="region of interest" description="Disordered" evidence="1">
    <location>
        <begin position="1"/>
        <end position="47"/>
    </location>
</feature>
<reference evidence="2 3" key="1">
    <citation type="journal article" date="2019" name="Commun. Biol.">
        <title>The bagworm genome reveals a unique fibroin gene that provides high tensile strength.</title>
        <authorList>
            <person name="Kono N."/>
            <person name="Nakamura H."/>
            <person name="Ohtoshi R."/>
            <person name="Tomita M."/>
            <person name="Numata K."/>
            <person name="Arakawa K."/>
        </authorList>
    </citation>
    <scope>NUCLEOTIDE SEQUENCE [LARGE SCALE GENOMIC DNA]</scope>
</reference>
<evidence type="ECO:0000313" key="3">
    <source>
        <dbReference type="Proteomes" id="UP000299102"/>
    </source>
</evidence>
<dbReference type="Proteomes" id="UP000299102">
    <property type="component" value="Unassembled WGS sequence"/>
</dbReference>
<evidence type="ECO:0000256" key="1">
    <source>
        <dbReference type="SAM" id="MobiDB-lite"/>
    </source>
</evidence>
<organism evidence="2 3">
    <name type="scientific">Eumeta variegata</name>
    <name type="common">Bagworm moth</name>
    <name type="synonym">Eumeta japonica</name>
    <dbReference type="NCBI Taxonomy" id="151549"/>
    <lineage>
        <taxon>Eukaryota</taxon>
        <taxon>Metazoa</taxon>
        <taxon>Ecdysozoa</taxon>
        <taxon>Arthropoda</taxon>
        <taxon>Hexapoda</taxon>
        <taxon>Insecta</taxon>
        <taxon>Pterygota</taxon>
        <taxon>Neoptera</taxon>
        <taxon>Endopterygota</taxon>
        <taxon>Lepidoptera</taxon>
        <taxon>Glossata</taxon>
        <taxon>Ditrysia</taxon>
        <taxon>Tineoidea</taxon>
        <taxon>Psychidae</taxon>
        <taxon>Oiketicinae</taxon>
        <taxon>Eumeta</taxon>
    </lineage>
</organism>